<comment type="caution">
    <text evidence="1">The sequence shown here is derived from an EMBL/GenBank/DDBJ whole genome shotgun (WGS) entry which is preliminary data.</text>
</comment>
<protein>
    <submittedName>
        <fullName evidence="1">Uncharacterized protein</fullName>
    </submittedName>
</protein>
<evidence type="ECO:0000313" key="2">
    <source>
        <dbReference type="Proteomes" id="UP001153269"/>
    </source>
</evidence>
<reference evidence="1" key="1">
    <citation type="submission" date="2020-03" db="EMBL/GenBank/DDBJ databases">
        <authorList>
            <person name="Weist P."/>
        </authorList>
    </citation>
    <scope>NUCLEOTIDE SEQUENCE</scope>
</reference>
<evidence type="ECO:0000313" key="1">
    <source>
        <dbReference type="EMBL" id="CAB1440380.1"/>
    </source>
</evidence>
<sequence>MKKAADGWSPADPEVQPCSSGHTLRYLCVSVTPLKLDLSVLKADQSGHIAPGLVESRPRIVWEMEVGRKREGEKPKNLDTGESAVYWTGEPGQADRSWLARSVHSGSVLSCRSSAVDRCICEVPSCHTASPPLRRYGEALSVL</sequence>
<organism evidence="1 2">
    <name type="scientific">Pleuronectes platessa</name>
    <name type="common">European plaice</name>
    <dbReference type="NCBI Taxonomy" id="8262"/>
    <lineage>
        <taxon>Eukaryota</taxon>
        <taxon>Metazoa</taxon>
        <taxon>Chordata</taxon>
        <taxon>Craniata</taxon>
        <taxon>Vertebrata</taxon>
        <taxon>Euteleostomi</taxon>
        <taxon>Actinopterygii</taxon>
        <taxon>Neopterygii</taxon>
        <taxon>Teleostei</taxon>
        <taxon>Neoteleostei</taxon>
        <taxon>Acanthomorphata</taxon>
        <taxon>Carangaria</taxon>
        <taxon>Pleuronectiformes</taxon>
        <taxon>Pleuronectoidei</taxon>
        <taxon>Pleuronectidae</taxon>
        <taxon>Pleuronectes</taxon>
    </lineage>
</organism>
<keyword evidence="2" id="KW-1185">Reference proteome</keyword>
<name>A0A9N7YWJ6_PLEPL</name>
<dbReference type="AlphaFoldDB" id="A0A9N7YWJ6"/>
<dbReference type="EMBL" id="CADEAL010002446">
    <property type="protein sequence ID" value="CAB1440380.1"/>
    <property type="molecule type" value="Genomic_DNA"/>
</dbReference>
<gene>
    <name evidence="1" type="ORF">PLEPLA_LOCUS28146</name>
</gene>
<accession>A0A9N7YWJ6</accession>
<dbReference type="Proteomes" id="UP001153269">
    <property type="component" value="Unassembled WGS sequence"/>
</dbReference>
<proteinExistence type="predicted"/>